<name>A0A6J0YEU7_ODOVR</name>
<dbReference type="GO" id="GO:0004984">
    <property type="term" value="F:olfactory receptor activity"/>
    <property type="evidence" value="ECO:0007669"/>
    <property type="project" value="InterPro"/>
</dbReference>
<evidence type="ECO:0000256" key="9">
    <source>
        <dbReference type="RuleBase" id="RU000688"/>
    </source>
</evidence>
<feature type="transmembrane region" description="Helical" evidence="10">
    <location>
        <begin position="40"/>
        <end position="63"/>
    </location>
</feature>
<keyword evidence="10" id="KW-0716">Sensory transduction</keyword>
<evidence type="ECO:0000256" key="5">
    <source>
        <dbReference type="ARBA" id="ARBA00023040"/>
    </source>
</evidence>
<protein>
    <recommendedName>
        <fullName evidence="10">Olfactory receptor</fullName>
    </recommendedName>
</protein>
<keyword evidence="12" id="KW-1185">Reference proteome</keyword>
<evidence type="ECO:0000256" key="6">
    <source>
        <dbReference type="ARBA" id="ARBA00023136"/>
    </source>
</evidence>
<dbReference type="GO" id="GO:0004930">
    <property type="term" value="F:G protein-coupled receptor activity"/>
    <property type="evidence" value="ECO:0007669"/>
    <property type="project" value="UniProtKB-KW"/>
</dbReference>
<evidence type="ECO:0000313" key="13">
    <source>
        <dbReference type="RefSeq" id="XP_020760174.2"/>
    </source>
</evidence>
<dbReference type="SUPFAM" id="SSF81321">
    <property type="entry name" value="Family A G protein-coupled receptor-like"/>
    <property type="match status" value="1"/>
</dbReference>
<reference evidence="13" key="2">
    <citation type="submission" date="2025-08" db="UniProtKB">
        <authorList>
            <consortium name="RefSeq"/>
        </authorList>
    </citation>
    <scope>IDENTIFICATION</scope>
    <source>
        <tissue evidence="13">Tongue muscle</tissue>
    </source>
</reference>
<dbReference type="InterPro" id="IPR017452">
    <property type="entry name" value="GPCR_Rhodpsn_7TM"/>
</dbReference>
<dbReference type="KEGG" id="ovr:110144575"/>
<evidence type="ECO:0000256" key="3">
    <source>
        <dbReference type="ARBA" id="ARBA00022692"/>
    </source>
</evidence>
<dbReference type="Gene3D" id="1.20.1070.10">
    <property type="entry name" value="Rhodopsin 7-helix transmembrane proteins"/>
    <property type="match status" value="1"/>
</dbReference>
<keyword evidence="10" id="KW-0552">Olfaction</keyword>
<dbReference type="Pfam" id="PF13853">
    <property type="entry name" value="7tm_4"/>
    <property type="match status" value="1"/>
</dbReference>
<dbReference type="PRINTS" id="PR00237">
    <property type="entry name" value="GPCRRHODOPSN"/>
</dbReference>
<keyword evidence="4 10" id="KW-1133">Transmembrane helix</keyword>
<dbReference type="PANTHER" id="PTHR48018">
    <property type="entry name" value="OLFACTORY RECEPTOR"/>
    <property type="match status" value="1"/>
</dbReference>
<keyword evidence="10" id="KW-1003">Cell membrane</keyword>
<keyword evidence="5 9" id="KW-0297">G-protein coupled receptor</keyword>
<feature type="transmembrane region" description="Helical" evidence="10">
    <location>
        <begin position="286"/>
        <end position="306"/>
    </location>
</feature>
<dbReference type="AlphaFoldDB" id="A0A6J0YEU7"/>
<dbReference type="InterPro" id="IPR000725">
    <property type="entry name" value="Olfact_rcpt"/>
</dbReference>
<feature type="transmembrane region" description="Helical" evidence="10">
    <location>
        <begin position="161"/>
        <end position="183"/>
    </location>
</feature>
<evidence type="ECO:0000256" key="8">
    <source>
        <dbReference type="ARBA" id="ARBA00023224"/>
    </source>
</evidence>
<comment type="function">
    <text evidence="1">Putative odorant or sperm cell receptor.</text>
</comment>
<evidence type="ECO:0000256" key="2">
    <source>
        <dbReference type="ARBA" id="ARBA00004141"/>
    </source>
</evidence>
<evidence type="ECO:0000256" key="4">
    <source>
        <dbReference type="ARBA" id="ARBA00022989"/>
    </source>
</evidence>
<dbReference type="OrthoDB" id="9902777at2759"/>
<keyword evidence="8 9" id="KW-0807">Transducer</keyword>
<accession>A0A6J0YEU7</accession>
<keyword evidence="6 10" id="KW-0472">Membrane</keyword>
<dbReference type="PROSITE" id="PS50262">
    <property type="entry name" value="G_PROTEIN_RECEP_F1_2"/>
    <property type="match status" value="1"/>
</dbReference>
<proteinExistence type="inferred from homology"/>
<gene>
    <name evidence="13" type="primary">OR8I2</name>
</gene>
<keyword evidence="3 9" id="KW-0812">Transmembrane</keyword>
<dbReference type="PRINTS" id="PR00245">
    <property type="entry name" value="OLFACTORYR"/>
</dbReference>
<dbReference type="InterPro" id="IPR000276">
    <property type="entry name" value="GPCR_Rhodpsn"/>
</dbReference>
<sequence>MTKSQQRSQGSEWTEMAGNNFTEVTFFILSGFENHPELQISLFLMFLFIYLFTVLGNLGLILLIRIDCQLHTPMYFFLSNLASIDVFYSTTVTPKALVNLQSIRKTISFVGCFVQMYFFVGLVCSECFLLGSMAYDRYVAICNPLLYSVVMSQKVCRGLGVMPYMIGFTNSLVSICVISRLAFCDVSINHFFCDTTALLALSCVDAFNTEMVIFVLAGFTLLSSLFIITVTYMAIISAILQIRSAAGRQKAFSTCVSHIMGVTIFYGSLIFTYLQPENTSSLTQAQVASVFYTIVIPMLNPLIYSLRNKDVKNALLKAFQKLFP</sequence>
<dbReference type="Proteomes" id="UP001652640">
    <property type="component" value="Chromosome 10"/>
</dbReference>
<evidence type="ECO:0000256" key="7">
    <source>
        <dbReference type="ARBA" id="ARBA00023170"/>
    </source>
</evidence>
<reference evidence="12" key="1">
    <citation type="journal article" date="2022" name="J. Hered.">
        <title>A De Novo Chromosome-Level Genome Assembly of the White-Tailed Deer, Odocoileus Virginianus.</title>
        <authorList>
            <person name="London E.W."/>
            <person name="Roca A.L."/>
            <person name="Novakofski J.E."/>
            <person name="Mateus-Pinilla N.E."/>
        </authorList>
    </citation>
    <scope>NUCLEOTIDE SEQUENCE [LARGE SCALE GENOMIC DNA]</scope>
</reference>
<dbReference type="GO" id="GO:0005886">
    <property type="term" value="C:plasma membrane"/>
    <property type="evidence" value="ECO:0007669"/>
    <property type="project" value="UniProtKB-SubCell"/>
</dbReference>
<dbReference type="InParanoid" id="A0A6J0YEU7"/>
<feature type="transmembrane region" description="Helical" evidence="10">
    <location>
        <begin position="75"/>
        <end position="94"/>
    </location>
</feature>
<feature type="transmembrane region" description="Helical" evidence="10">
    <location>
        <begin position="106"/>
        <end position="130"/>
    </location>
</feature>
<keyword evidence="7 9" id="KW-0675">Receptor</keyword>
<comment type="subcellular location">
    <subcellularLocation>
        <location evidence="10">Cell membrane</location>
        <topology evidence="10">Multi-pass membrane protein</topology>
    </subcellularLocation>
    <subcellularLocation>
        <location evidence="2">Membrane</location>
        <topology evidence="2">Multi-pass membrane protein</topology>
    </subcellularLocation>
</comment>
<dbReference type="GeneID" id="110144575"/>
<evidence type="ECO:0000256" key="1">
    <source>
        <dbReference type="ARBA" id="ARBA00003929"/>
    </source>
</evidence>
<feature type="transmembrane region" description="Helical" evidence="10">
    <location>
        <begin position="211"/>
        <end position="240"/>
    </location>
</feature>
<comment type="similarity">
    <text evidence="9">Belongs to the G-protein coupled receptor 1 family.</text>
</comment>
<evidence type="ECO:0000256" key="10">
    <source>
        <dbReference type="RuleBase" id="RU363047"/>
    </source>
</evidence>
<evidence type="ECO:0000259" key="11">
    <source>
        <dbReference type="PROSITE" id="PS50262"/>
    </source>
</evidence>
<dbReference type="RefSeq" id="XP_020760174.2">
    <property type="nucleotide sequence ID" value="XM_020904515.2"/>
</dbReference>
<feature type="transmembrane region" description="Helical" evidence="10">
    <location>
        <begin position="252"/>
        <end position="274"/>
    </location>
</feature>
<feature type="domain" description="G-protein coupled receptors family 1 profile" evidence="11">
    <location>
        <begin position="56"/>
        <end position="304"/>
    </location>
</feature>
<organism evidence="12 13">
    <name type="scientific">Odocoileus virginianus</name>
    <name type="common">White-tailed deer</name>
    <dbReference type="NCBI Taxonomy" id="9874"/>
    <lineage>
        <taxon>Eukaryota</taxon>
        <taxon>Metazoa</taxon>
        <taxon>Chordata</taxon>
        <taxon>Craniata</taxon>
        <taxon>Vertebrata</taxon>
        <taxon>Euteleostomi</taxon>
        <taxon>Mammalia</taxon>
        <taxon>Eutheria</taxon>
        <taxon>Laurasiatheria</taxon>
        <taxon>Artiodactyla</taxon>
        <taxon>Ruminantia</taxon>
        <taxon>Pecora</taxon>
        <taxon>Cervidae</taxon>
        <taxon>Odocoileinae</taxon>
        <taxon>Odocoileus</taxon>
    </lineage>
</organism>
<dbReference type="PROSITE" id="PS00237">
    <property type="entry name" value="G_PROTEIN_RECEP_F1_1"/>
    <property type="match status" value="1"/>
</dbReference>
<evidence type="ECO:0000313" key="12">
    <source>
        <dbReference type="Proteomes" id="UP001652640"/>
    </source>
</evidence>